<dbReference type="CDD" id="cd02440">
    <property type="entry name" value="AdoMet_MTases"/>
    <property type="match status" value="1"/>
</dbReference>
<dbReference type="KEGG" id="cid:P73_0243"/>
<evidence type="ECO:0000256" key="2">
    <source>
        <dbReference type="ARBA" id="ARBA00022679"/>
    </source>
</evidence>
<reference evidence="5 6" key="1">
    <citation type="journal article" date="2014" name="Int. J. Syst. Evol. Microbiol.">
        <title>Celeribacter indicus sp. nov., a polycyclic aromatic hydrocarbon-degrading bacterium from deep-sea sediment and reclassification of Huaishuia halophila as Celeribacter halophilus comb. nov.</title>
        <authorList>
            <person name="Lai Q."/>
            <person name="Cao J."/>
            <person name="Yuan J."/>
            <person name="Li F."/>
            <person name="Shao Z."/>
        </authorList>
    </citation>
    <scope>NUCLEOTIDE SEQUENCE [LARGE SCALE GENOMIC DNA]</scope>
    <source>
        <strain evidence="5">P73</strain>
    </source>
</reference>
<evidence type="ECO:0000256" key="1">
    <source>
        <dbReference type="ARBA" id="ARBA00022603"/>
    </source>
</evidence>
<dbReference type="Proteomes" id="UP000031521">
    <property type="component" value="Chromosome"/>
</dbReference>
<dbReference type="RefSeq" id="WP_043868111.1">
    <property type="nucleotide sequence ID" value="NZ_CP004393.1"/>
</dbReference>
<dbReference type="InterPro" id="IPR010280">
    <property type="entry name" value="U5_MeTrfase_fam"/>
</dbReference>
<dbReference type="Pfam" id="PF05958">
    <property type="entry name" value="tRNA_U5-meth_tr"/>
    <property type="match status" value="1"/>
</dbReference>
<sequence length="405" mass="43304">MRHEVVRLGHWGDGVTADGLFAANALPGEVVEGEREGDRIPDPKIVTPSPDRVRPPCRHYKACGGCALQHASDDFVASWKRGVVETALRHQGISAEIGPVHVSPPHSRRRAVFHGRRTKKGVLLGLHARASESVVAVPDCLLMTPEIMAGYSAFEDLVALGVSRRGEMDLAVISSEGGLDVAVTGARPLDLDLRVRVAEVSRAAGLARLSWNGEPVAGEGPAFLNFGRARVVPPAGAFLQATAEGEARLVDAMRRAVAGAGRIVDLFAGCGTFSLPLAQGAEVHAVEGVAEMLSALSKAWRGAEGLRAVSVETRDLFRHPLRAGEFDRYDAAVIDPPRAGAAAQIEEIACSRLTVLGHVSCNPITFARDARRLIEAGFGLDWVEVVDQFRWSTHVEIAARFSRAV</sequence>
<organism evidence="5 6">
    <name type="scientific">Celeribacter indicus</name>
    <dbReference type="NCBI Taxonomy" id="1208324"/>
    <lineage>
        <taxon>Bacteria</taxon>
        <taxon>Pseudomonadati</taxon>
        <taxon>Pseudomonadota</taxon>
        <taxon>Alphaproteobacteria</taxon>
        <taxon>Rhodobacterales</taxon>
        <taxon>Roseobacteraceae</taxon>
        <taxon>Celeribacter</taxon>
    </lineage>
</organism>
<dbReference type="PANTHER" id="PTHR11061">
    <property type="entry name" value="RNA M5U METHYLTRANSFERASE"/>
    <property type="match status" value="1"/>
</dbReference>
<keyword evidence="2 4" id="KW-0808">Transferase</keyword>
<dbReference type="AlphaFoldDB" id="A0A0B5DMW0"/>
<dbReference type="HOGENOM" id="CLU_014689_8_0_5"/>
<dbReference type="GO" id="GO:0070041">
    <property type="term" value="F:rRNA (uridine-C5-)-methyltransferase activity"/>
    <property type="evidence" value="ECO:0007669"/>
    <property type="project" value="TreeGrafter"/>
</dbReference>
<dbReference type="Gene3D" id="3.40.50.150">
    <property type="entry name" value="Vaccinia Virus protein VP39"/>
    <property type="match status" value="1"/>
</dbReference>
<dbReference type="STRING" id="1208324.P73_0243"/>
<gene>
    <name evidence="5" type="ORF">P73_0243</name>
</gene>
<dbReference type="InterPro" id="IPR029063">
    <property type="entry name" value="SAM-dependent_MTases_sf"/>
</dbReference>
<dbReference type="PANTHER" id="PTHR11061:SF49">
    <property type="entry name" value="23S RRNA (URACIL(1939)-C(5))-METHYLTRANSFERASE RLMD"/>
    <property type="match status" value="1"/>
</dbReference>
<evidence type="ECO:0000313" key="6">
    <source>
        <dbReference type="Proteomes" id="UP000031521"/>
    </source>
</evidence>
<name>A0A0B5DMW0_9RHOB</name>
<dbReference type="GO" id="GO:0070475">
    <property type="term" value="P:rRNA base methylation"/>
    <property type="evidence" value="ECO:0007669"/>
    <property type="project" value="TreeGrafter"/>
</dbReference>
<keyword evidence="6" id="KW-1185">Reference proteome</keyword>
<keyword evidence="1 4" id="KW-0489">Methyltransferase</keyword>
<comment type="similarity">
    <text evidence="4">Belongs to the class I-like SAM-binding methyltransferase superfamily. RNA M5U methyltransferase family.</text>
</comment>
<evidence type="ECO:0000313" key="5">
    <source>
        <dbReference type="EMBL" id="AJE44958.1"/>
    </source>
</evidence>
<feature type="binding site" evidence="4">
    <location>
        <position position="335"/>
    </location>
    <ligand>
        <name>S-adenosyl-L-methionine</name>
        <dbReference type="ChEBI" id="CHEBI:59789"/>
    </ligand>
</feature>
<protein>
    <submittedName>
        <fullName evidence="5">23S rRNA (Uracil-5-)-methyltransferase RumA</fullName>
    </submittedName>
</protein>
<dbReference type="PROSITE" id="PS51687">
    <property type="entry name" value="SAM_MT_RNA_M5U"/>
    <property type="match status" value="1"/>
</dbReference>
<feature type="binding site" evidence="4">
    <location>
        <position position="240"/>
    </location>
    <ligand>
        <name>S-adenosyl-L-methionine</name>
        <dbReference type="ChEBI" id="CHEBI:59789"/>
    </ligand>
</feature>
<keyword evidence="3 4" id="KW-0949">S-adenosyl-L-methionine</keyword>
<dbReference type="SUPFAM" id="SSF53335">
    <property type="entry name" value="S-adenosyl-L-methionine-dependent methyltransferases"/>
    <property type="match status" value="1"/>
</dbReference>
<feature type="binding site" evidence="4">
    <location>
        <position position="287"/>
    </location>
    <ligand>
        <name>S-adenosyl-L-methionine</name>
        <dbReference type="ChEBI" id="CHEBI:59789"/>
    </ligand>
</feature>
<dbReference type="OrthoDB" id="9804590at2"/>
<feature type="active site" description="Nucleophile" evidence="4">
    <location>
        <position position="361"/>
    </location>
</feature>
<evidence type="ECO:0000256" key="4">
    <source>
        <dbReference type="PROSITE-ProRule" id="PRU01024"/>
    </source>
</evidence>
<dbReference type="Gene3D" id="2.40.50.1070">
    <property type="match status" value="1"/>
</dbReference>
<proteinExistence type="inferred from homology"/>
<evidence type="ECO:0000256" key="3">
    <source>
        <dbReference type="ARBA" id="ARBA00022691"/>
    </source>
</evidence>
<dbReference type="EMBL" id="CP004393">
    <property type="protein sequence ID" value="AJE44958.1"/>
    <property type="molecule type" value="Genomic_DNA"/>
</dbReference>
<accession>A0A0B5DMW0</accession>
<feature type="binding site" evidence="4">
    <location>
        <position position="267"/>
    </location>
    <ligand>
        <name>S-adenosyl-L-methionine</name>
        <dbReference type="ChEBI" id="CHEBI:59789"/>
    </ligand>
</feature>